<evidence type="ECO:0000256" key="7">
    <source>
        <dbReference type="ARBA" id="ARBA00023136"/>
    </source>
</evidence>
<evidence type="ECO:0000256" key="1">
    <source>
        <dbReference type="ARBA" id="ARBA00004651"/>
    </source>
</evidence>
<organism evidence="10">
    <name type="scientific">marine metagenome</name>
    <dbReference type="NCBI Taxonomy" id="408172"/>
    <lineage>
        <taxon>unclassified sequences</taxon>
        <taxon>metagenomes</taxon>
        <taxon>ecological metagenomes</taxon>
    </lineage>
</organism>
<protein>
    <recommendedName>
        <fullName evidence="11">MBOAT family protein</fullName>
    </recommendedName>
</protein>
<evidence type="ECO:0000256" key="8">
    <source>
        <dbReference type="ARBA" id="ARBA00023315"/>
    </source>
</evidence>
<dbReference type="GO" id="GO:0042121">
    <property type="term" value="P:alginic acid biosynthetic process"/>
    <property type="evidence" value="ECO:0007669"/>
    <property type="project" value="InterPro"/>
</dbReference>
<dbReference type="PANTHER" id="PTHR13285">
    <property type="entry name" value="ACYLTRANSFERASE"/>
    <property type="match status" value="1"/>
</dbReference>
<keyword evidence="8" id="KW-0012">Acyltransferase</keyword>
<evidence type="ECO:0000256" key="6">
    <source>
        <dbReference type="ARBA" id="ARBA00022989"/>
    </source>
</evidence>
<evidence type="ECO:0000256" key="2">
    <source>
        <dbReference type="ARBA" id="ARBA00010323"/>
    </source>
</evidence>
<feature type="transmembrane region" description="Helical" evidence="9">
    <location>
        <begin position="59"/>
        <end position="83"/>
    </location>
</feature>
<evidence type="ECO:0000313" key="10">
    <source>
        <dbReference type="EMBL" id="SVA33685.1"/>
    </source>
</evidence>
<dbReference type="InterPro" id="IPR051085">
    <property type="entry name" value="MB_O-acyltransferase"/>
</dbReference>
<keyword evidence="4" id="KW-0808">Transferase</keyword>
<keyword evidence="7 9" id="KW-0472">Membrane</keyword>
<evidence type="ECO:0000256" key="9">
    <source>
        <dbReference type="SAM" id="Phobius"/>
    </source>
</evidence>
<sequence>MVFSSHVFVFYFLPLTLLLYYIAPQRSRHLVLTLLSYLFYGWANPLFVLLLAFSTLVDYFCGLAMVGSGPAWVARLLGAKTLATRWSQPLTRLRGPQHSQRERVALIVSICTNLGLLGFFKYFNFGVESYDTALTALGLDHLRLDTALRITLPLGISFYTFQSMSYTIDIYRGQATPLRQVIDFACYVSMFPQLVAGPIIRFSEIAEQLRERTCTLTKFARGVSFLSIGLTKKILLANPCGQIADLTFNAGSLGTVDAWYGVTAYAFQIYFDFSAYSDMAIGLGLMLGFVFPKNFNSPYRAASISEFWRRWHISLSSWLRDYLYVPLGGSHRGLRRTYINLLLVMLLGGLWHGAAWTFIAWGGLHGTLLAIERTRGKTTLYERLPKPIRVGITFYAVGIGWVFFRASDLGDALRYLETMFGFRSIEPTGTLLSGLIYQPYLLSTMVVAAVVVWGCPQTWDWTRRLTPTRTGLAAAALVTSLALLSTQAYNPFIYFIF</sequence>
<keyword evidence="3" id="KW-1003">Cell membrane</keyword>
<feature type="transmembrane region" description="Helical" evidence="9">
    <location>
        <begin position="473"/>
        <end position="496"/>
    </location>
</feature>
<feature type="transmembrane region" description="Helical" evidence="9">
    <location>
        <begin position="428"/>
        <end position="453"/>
    </location>
</feature>
<evidence type="ECO:0000256" key="5">
    <source>
        <dbReference type="ARBA" id="ARBA00022692"/>
    </source>
</evidence>
<dbReference type="InterPro" id="IPR024194">
    <property type="entry name" value="Ac/AlaTfrase_AlgI/DltB"/>
</dbReference>
<feature type="transmembrane region" description="Helical" evidence="9">
    <location>
        <begin position="30"/>
        <end position="53"/>
    </location>
</feature>
<dbReference type="InterPro" id="IPR004299">
    <property type="entry name" value="MBOAT_fam"/>
</dbReference>
<dbReference type="Pfam" id="PF03062">
    <property type="entry name" value="MBOAT"/>
    <property type="match status" value="1"/>
</dbReference>
<feature type="transmembrane region" description="Helical" evidence="9">
    <location>
        <begin position="104"/>
        <end position="123"/>
    </location>
</feature>
<keyword evidence="6 9" id="KW-1133">Transmembrane helix</keyword>
<feature type="transmembrane region" description="Helical" evidence="9">
    <location>
        <begin position="388"/>
        <end position="407"/>
    </location>
</feature>
<reference evidence="10" key="1">
    <citation type="submission" date="2018-05" db="EMBL/GenBank/DDBJ databases">
        <authorList>
            <person name="Lanie J.A."/>
            <person name="Ng W.-L."/>
            <person name="Kazmierczak K.M."/>
            <person name="Andrzejewski T.M."/>
            <person name="Davidsen T.M."/>
            <person name="Wayne K.J."/>
            <person name="Tettelin H."/>
            <person name="Glass J.I."/>
            <person name="Rusch D."/>
            <person name="Podicherti R."/>
            <person name="Tsui H.-C.T."/>
            <person name="Winkler M.E."/>
        </authorList>
    </citation>
    <scope>NUCLEOTIDE SEQUENCE</scope>
</reference>
<feature type="transmembrane region" description="Helical" evidence="9">
    <location>
        <begin position="273"/>
        <end position="291"/>
    </location>
</feature>
<evidence type="ECO:0008006" key="11">
    <source>
        <dbReference type="Google" id="ProtNLM"/>
    </source>
</evidence>
<feature type="transmembrane region" description="Helical" evidence="9">
    <location>
        <begin position="6"/>
        <end position="23"/>
    </location>
</feature>
<feature type="transmembrane region" description="Helical" evidence="9">
    <location>
        <begin position="338"/>
        <end position="359"/>
    </location>
</feature>
<dbReference type="GO" id="GO:0005886">
    <property type="term" value="C:plasma membrane"/>
    <property type="evidence" value="ECO:0007669"/>
    <property type="project" value="UniProtKB-SubCell"/>
</dbReference>
<dbReference type="InterPro" id="IPR028362">
    <property type="entry name" value="AlgI"/>
</dbReference>
<gene>
    <name evidence="10" type="ORF">METZ01_LOCUS86539</name>
</gene>
<name>A0A381UZY7_9ZZZZ</name>
<dbReference type="PIRSF" id="PIRSF016636">
    <property type="entry name" value="AlgI_DltB"/>
    <property type="match status" value="1"/>
</dbReference>
<proteinExistence type="inferred from homology"/>
<dbReference type="PANTHER" id="PTHR13285:SF23">
    <property type="entry name" value="TEICHOIC ACID D-ALANYLTRANSFERASE"/>
    <property type="match status" value="1"/>
</dbReference>
<dbReference type="EMBL" id="UINC01007504">
    <property type="protein sequence ID" value="SVA33685.1"/>
    <property type="molecule type" value="Genomic_DNA"/>
</dbReference>
<dbReference type="GO" id="GO:0016746">
    <property type="term" value="F:acyltransferase activity"/>
    <property type="evidence" value="ECO:0007669"/>
    <property type="project" value="UniProtKB-KW"/>
</dbReference>
<accession>A0A381UZY7</accession>
<keyword evidence="5 9" id="KW-0812">Transmembrane</keyword>
<dbReference type="PIRSF" id="PIRSF500217">
    <property type="entry name" value="AlgI"/>
    <property type="match status" value="1"/>
</dbReference>
<evidence type="ECO:0000256" key="3">
    <source>
        <dbReference type="ARBA" id="ARBA00022475"/>
    </source>
</evidence>
<evidence type="ECO:0000256" key="4">
    <source>
        <dbReference type="ARBA" id="ARBA00022679"/>
    </source>
</evidence>
<comment type="subcellular location">
    <subcellularLocation>
        <location evidence="1">Cell membrane</location>
        <topology evidence="1">Multi-pass membrane protein</topology>
    </subcellularLocation>
</comment>
<comment type="similarity">
    <text evidence="2">Belongs to the membrane-bound acyltransferase family.</text>
</comment>
<dbReference type="AlphaFoldDB" id="A0A381UZY7"/>